<evidence type="ECO:0000256" key="8">
    <source>
        <dbReference type="ARBA" id="ARBA00023128"/>
    </source>
</evidence>
<proteinExistence type="inferred from homology"/>
<evidence type="ECO:0000256" key="10">
    <source>
        <dbReference type="PROSITE-ProRule" id="PRU00282"/>
    </source>
</evidence>
<keyword evidence="8" id="KW-0496">Mitochondrion</keyword>
<feature type="region of interest" description="Disordered" evidence="12">
    <location>
        <begin position="1"/>
        <end position="35"/>
    </location>
</feature>
<dbReference type="Proteomes" id="UP001492380">
    <property type="component" value="Unassembled WGS sequence"/>
</dbReference>
<keyword evidence="4 10" id="KW-0812">Transmembrane</keyword>
<dbReference type="Pfam" id="PF00153">
    <property type="entry name" value="Mito_carr"/>
    <property type="match status" value="1"/>
</dbReference>
<evidence type="ECO:0000256" key="4">
    <source>
        <dbReference type="ARBA" id="ARBA00022692"/>
    </source>
</evidence>
<evidence type="ECO:0000313" key="14">
    <source>
        <dbReference type="Proteomes" id="UP001492380"/>
    </source>
</evidence>
<dbReference type="InterPro" id="IPR050567">
    <property type="entry name" value="Mitochondrial_Carrier"/>
</dbReference>
<evidence type="ECO:0000256" key="3">
    <source>
        <dbReference type="ARBA" id="ARBA00022448"/>
    </source>
</evidence>
<evidence type="ECO:0000256" key="11">
    <source>
        <dbReference type="RuleBase" id="RU000488"/>
    </source>
</evidence>
<protein>
    <submittedName>
        <fullName evidence="13">Mitochondrial carrier domain-containing protein</fullName>
    </submittedName>
</protein>
<dbReference type="InterPro" id="IPR018108">
    <property type="entry name" value="MCP_transmembrane"/>
</dbReference>
<evidence type="ECO:0000256" key="9">
    <source>
        <dbReference type="ARBA" id="ARBA00023136"/>
    </source>
</evidence>
<dbReference type="PANTHER" id="PTHR45624">
    <property type="entry name" value="MITOCHONDRIAL BASIC AMINO ACIDS TRANSPORTER-RELATED"/>
    <property type="match status" value="1"/>
</dbReference>
<dbReference type="Gene3D" id="1.50.40.10">
    <property type="entry name" value="Mitochondrial carrier domain"/>
    <property type="match status" value="1"/>
</dbReference>
<comment type="similarity">
    <text evidence="2 11">Belongs to the mitochondrial carrier (TC 2.A.29) family.</text>
</comment>
<comment type="caution">
    <text evidence="13">The sequence shown here is derived from an EMBL/GenBank/DDBJ whole genome shotgun (WGS) entry which is preliminary data.</text>
</comment>
<keyword evidence="14" id="KW-1185">Reference proteome</keyword>
<dbReference type="SUPFAM" id="SSF103506">
    <property type="entry name" value="Mitochondrial carrier"/>
    <property type="match status" value="1"/>
</dbReference>
<evidence type="ECO:0000256" key="6">
    <source>
        <dbReference type="ARBA" id="ARBA00022792"/>
    </source>
</evidence>
<accession>A0ABR1YIE8</accession>
<reference evidence="13 14" key="1">
    <citation type="submission" date="2024-04" db="EMBL/GenBank/DDBJ databases">
        <title>Phyllosticta paracitricarpa is synonymous to the EU quarantine fungus P. citricarpa based on phylogenomic analyses.</title>
        <authorList>
            <consortium name="Lawrence Berkeley National Laboratory"/>
            <person name="Van Ingen-Buijs V.A."/>
            <person name="Van Westerhoven A.C."/>
            <person name="Haridas S."/>
            <person name="Skiadas P."/>
            <person name="Martin F."/>
            <person name="Groenewald J.Z."/>
            <person name="Crous P.W."/>
            <person name="Seidl M.F."/>
        </authorList>
    </citation>
    <scope>NUCLEOTIDE SEQUENCE [LARGE SCALE GENOMIC DNA]</scope>
    <source>
        <strain evidence="13 14">CBS 123374</strain>
    </source>
</reference>
<keyword evidence="5" id="KW-0677">Repeat</keyword>
<dbReference type="InterPro" id="IPR023395">
    <property type="entry name" value="MCP_dom_sf"/>
</dbReference>
<keyword evidence="7" id="KW-1133">Transmembrane helix</keyword>
<name>A0ABR1YIE8_9PEZI</name>
<gene>
    <name evidence="13" type="ORF">HDK90DRAFT_468048</name>
</gene>
<dbReference type="EMBL" id="JBBWRZ010000008">
    <property type="protein sequence ID" value="KAK8230684.1"/>
    <property type="molecule type" value="Genomic_DNA"/>
</dbReference>
<dbReference type="PANTHER" id="PTHR45624:SF26">
    <property type="entry name" value="CARRIER PROTEIN, PUTATIVE (AFU_ORTHOLOGUE AFUA_1G07710)-RELATED"/>
    <property type="match status" value="1"/>
</dbReference>
<evidence type="ECO:0000256" key="1">
    <source>
        <dbReference type="ARBA" id="ARBA00004225"/>
    </source>
</evidence>
<comment type="subcellular location">
    <subcellularLocation>
        <location evidence="1">Mitochondrion membrane</location>
        <topology evidence="1">Multi-pass membrane protein</topology>
    </subcellularLocation>
</comment>
<evidence type="ECO:0000256" key="5">
    <source>
        <dbReference type="ARBA" id="ARBA00022737"/>
    </source>
</evidence>
<sequence>MTTVSDGQIPDSSPQDIEEIQDGKRKKQPTNNAATGASAAGMRAVAVQFMTFYFRAPIKAFFRSRVDYMAYARAINPAVQSNLPWSWRLTSPAILAYAVKEHGWGFIPNQVLPPMLANVSVGAVLYTAYLQCLGHLHEPSSHAAKRVYPPAPPAHTFAAGLAAGGIQSLVAAPLDALQVRFQTSDMLEGRYKTMWQYAGHKLREIGLRGVFAGWSVSLVKDSLGSGVFFATFEYVKSQSYYNFVRRYYGDYDSVFDFGPWAKTIHWMDGERPVIKPHYMMEPAFILCAGIAASIAQQSIQHPLTEIQNVHYRRLESLDYAAQQEHRKRSIWRMYYHAYEKTYEQCRMQAKRTGGWRRYLYRDFLSSTIRQVPSTSAGLIVFEVVRRKYGLASDPARIEKDGYDILLD</sequence>
<feature type="repeat" description="Solcar" evidence="10">
    <location>
        <begin position="151"/>
        <end position="238"/>
    </location>
</feature>
<dbReference type="PROSITE" id="PS50920">
    <property type="entry name" value="SOLCAR"/>
    <property type="match status" value="1"/>
</dbReference>
<organism evidence="13 14">
    <name type="scientific">Phyllosticta capitalensis</name>
    <dbReference type="NCBI Taxonomy" id="121624"/>
    <lineage>
        <taxon>Eukaryota</taxon>
        <taxon>Fungi</taxon>
        <taxon>Dikarya</taxon>
        <taxon>Ascomycota</taxon>
        <taxon>Pezizomycotina</taxon>
        <taxon>Dothideomycetes</taxon>
        <taxon>Dothideomycetes incertae sedis</taxon>
        <taxon>Botryosphaeriales</taxon>
        <taxon>Phyllostictaceae</taxon>
        <taxon>Phyllosticta</taxon>
    </lineage>
</organism>
<feature type="compositionally biased region" description="Polar residues" evidence="12">
    <location>
        <begin position="1"/>
        <end position="15"/>
    </location>
</feature>
<keyword evidence="6" id="KW-0999">Mitochondrion inner membrane</keyword>
<evidence type="ECO:0000256" key="2">
    <source>
        <dbReference type="ARBA" id="ARBA00006375"/>
    </source>
</evidence>
<evidence type="ECO:0000256" key="12">
    <source>
        <dbReference type="SAM" id="MobiDB-lite"/>
    </source>
</evidence>
<keyword evidence="9 10" id="KW-0472">Membrane</keyword>
<evidence type="ECO:0000256" key="7">
    <source>
        <dbReference type="ARBA" id="ARBA00022989"/>
    </source>
</evidence>
<evidence type="ECO:0000313" key="13">
    <source>
        <dbReference type="EMBL" id="KAK8230684.1"/>
    </source>
</evidence>
<keyword evidence="3 11" id="KW-0813">Transport</keyword>